<dbReference type="SUPFAM" id="SSF52540">
    <property type="entry name" value="P-loop containing nucleoside triphosphate hydrolases"/>
    <property type="match status" value="1"/>
</dbReference>
<organism evidence="1">
    <name type="scientific">marine sediment metagenome</name>
    <dbReference type="NCBI Taxonomy" id="412755"/>
    <lineage>
        <taxon>unclassified sequences</taxon>
        <taxon>metagenomes</taxon>
        <taxon>ecological metagenomes</taxon>
    </lineage>
</organism>
<name>A0A0F9HGH7_9ZZZZ</name>
<comment type="caution">
    <text evidence="1">The sequence shown here is derived from an EMBL/GenBank/DDBJ whole genome shotgun (WGS) entry which is preliminary data.</text>
</comment>
<reference evidence="1" key="1">
    <citation type="journal article" date="2015" name="Nature">
        <title>Complex archaea that bridge the gap between prokaryotes and eukaryotes.</title>
        <authorList>
            <person name="Spang A."/>
            <person name="Saw J.H."/>
            <person name="Jorgensen S.L."/>
            <person name="Zaremba-Niedzwiedzka K."/>
            <person name="Martijn J."/>
            <person name="Lind A.E."/>
            <person name="van Eijk R."/>
            <person name="Schleper C."/>
            <person name="Guy L."/>
            <person name="Ettema T.J."/>
        </authorList>
    </citation>
    <scope>NUCLEOTIDE SEQUENCE</scope>
</reference>
<dbReference type="InterPro" id="IPR027417">
    <property type="entry name" value="P-loop_NTPase"/>
</dbReference>
<dbReference type="Gene3D" id="3.40.50.300">
    <property type="entry name" value="P-loop containing nucleotide triphosphate hydrolases"/>
    <property type="match status" value="1"/>
</dbReference>
<dbReference type="AlphaFoldDB" id="A0A0F9HGH7"/>
<proteinExistence type="predicted"/>
<dbReference type="EMBL" id="LAZR01016983">
    <property type="protein sequence ID" value="KKM02267.1"/>
    <property type="molecule type" value="Genomic_DNA"/>
</dbReference>
<sequence length="421" mass="49693">MKFDIIEDIDTYTLMLSRSDVPQEGRDIAKQGHGIRTLVVVLLASLFGNFLLLDEPENGLHISLQEDLIRYLIGASYLQIFIVSQSPSIISYHPECNTFLVDKGKIKNIMLYPDKWIDYNHFIKRNMNELRQILGVNPQNMLFAKSLLIFEGRTDISFYADIFFEPGVLLHRADGVENLKSTWHIYHKIMKENIMENITFLFDRDYFNDIIANIDEENAFTLPCYSFENLFFDPFFLSQTLGVEEMKIRETLLELLDNNEKTDTLNKLFIVHLFHNIEGIAKEALDTLKRQINWDEPEIEKLHNIIEGYWTQEENISKDDVDNSIKKINGISLNWDKTFIYFVEMKKKAKWLIKKLTDKFLKNQQNKETEQISVSSLKYRYKEFIKEKWDDSSIPDSLFKDFICMCKKIRNKLNISLDIKR</sequence>
<protein>
    <submittedName>
        <fullName evidence="1">Uncharacterized protein</fullName>
    </submittedName>
</protein>
<dbReference type="GO" id="GO:0016887">
    <property type="term" value="F:ATP hydrolysis activity"/>
    <property type="evidence" value="ECO:0007669"/>
    <property type="project" value="InterPro"/>
</dbReference>
<gene>
    <name evidence="1" type="ORF">LCGC14_1786140</name>
</gene>
<dbReference type="GO" id="GO:0005524">
    <property type="term" value="F:ATP binding"/>
    <property type="evidence" value="ECO:0007669"/>
    <property type="project" value="InterPro"/>
</dbReference>
<evidence type="ECO:0000313" key="1">
    <source>
        <dbReference type="EMBL" id="KKM02267.1"/>
    </source>
</evidence>
<accession>A0A0F9HGH7</accession>